<feature type="transmembrane region" description="Helical" evidence="1">
    <location>
        <begin position="155"/>
        <end position="176"/>
    </location>
</feature>
<keyword evidence="1" id="KW-0472">Membrane</keyword>
<name>A0A4R8VCZ0_9MICO</name>
<protein>
    <submittedName>
        <fullName evidence="2">ABC transporter permease</fullName>
    </submittedName>
</protein>
<dbReference type="OrthoDB" id="5244396at2"/>
<dbReference type="AlphaFoldDB" id="A0A4R8VCZ0"/>
<feature type="transmembrane region" description="Helical" evidence="1">
    <location>
        <begin position="246"/>
        <end position="266"/>
    </location>
</feature>
<dbReference type="RefSeq" id="WP_104096470.1">
    <property type="nucleotide sequence ID" value="NZ_JACHBP010000001.1"/>
</dbReference>
<proteinExistence type="predicted"/>
<sequence length="274" mass="28374">MFLRAVRSEFQKILTVRMWWVLLIVLVGYVAFTSGLLAGVFGGLGDQLASSGGNAPDITDAALPPIIYSIASSIGYVFPVLFGTLATTSEFRHQTLTPTFLAQPHRGTVLGAKLVTLAVFGALYGIAALVASVGLGASILSATGHSTALGDSDTWALLARVVLAMAIWAIIGVGLGALIPSQVAAIVIVLAFTQFLEPILRLMTSLADWAAGIGQYLPGAASDALVGSSIFTSMTAAASGAQSLEWWQGGLVLFGMAIVAAGLGYLTSWRKDVT</sequence>
<comment type="caution">
    <text evidence="2">The sequence shown here is derived from an EMBL/GenBank/DDBJ whole genome shotgun (WGS) entry which is preliminary data.</text>
</comment>
<keyword evidence="1" id="KW-0812">Transmembrane</keyword>
<gene>
    <name evidence="2" type="ORF">E3N84_11615</name>
</gene>
<dbReference type="EMBL" id="SOFI01000003">
    <property type="protein sequence ID" value="TFB80889.1"/>
    <property type="molecule type" value="Genomic_DNA"/>
</dbReference>
<keyword evidence="1" id="KW-1133">Transmembrane helix</keyword>
<organism evidence="2 3">
    <name type="scientific">Terrimesophilobacter mesophilus</name>
    <dbReference type="NCBI Taxonomy" id="433647"/>
    <lineage>
        <taxon>Bacteria</taxon>
        <taxon>Bacillati</taxon>
        <taxon>Actinomycetota</taxon>
        <taxon>Actinomycetes</taxon>
        <taxon>Micrococcales</taxon>
        <taxon>Microbacteriaceae</taxon>
        <taxon>Terrimesophilobacter</taxon>
    </lineage>
</organism>
<feature type="transmembrane region" description="Helical" evidence="1">
    <location>
        <begin position="114"/>
        <end position="135"/>
    </location>
</feature>
<keyword evidence="3" id="KW-1185">Reference proteome</keyword>
<evidence type="ECO:0000313" key="2">
    <source>
        <dbReference type="EMBL" id="TFB80889.1"/>
    </source>
</evidence>
<reference evidence="2 3" key="1">
    <citation type="submission" date="2019-03" db="EMBL/GenBank/DDBJ databases">
        <title>Genomics of glacier-inhabiting Cryobacterium strains.</title>
        <authorList>
            <person name="Liu Q."/>
            <person name="Xin Y.-H."/>
        </authorList>
    </citation>
    <scope>NUCLEOTIDE SEQUENCE [LARGE SCALE GENOMIC DNA]</scope>
    <source>
        <strain evidence="2 3">CGMCC 1.10440</strain>
    </source>
</reference>
<feature type="transmembrane region" description="Helical" evidence="1">
    <location>
        <begin position="65"/>
        <end position="86"/>
    </location>
</feature>
<feature type="transmembrane region" description="Helical" evidence="1">
    <location>
        <begin position="20"/>
        <end position="45"/>
    </location>
</feature>
<evidence type="ECO:0000313" key="3">
    <source>
        <dbReference type="Proteomes" id="UP000298488"/>
    </source>
</evidence>
<evidence type="ECO:0000256" key="1">
    <source>
        <dbReference type="SAM" id="Phobius"/>
    </source>
</evidence>
<dbReference type="Proteomes" id="UP000298488">
    <property type="component" value="Unassembled WGS sequence"/>
</dbReference>
<accession>A0A4R8VCZ0</accession>
<feature type="transmembrane region" description="Helical" evidence="1">
    <location>
        <begin position="183"/>
        <end position="200"/>
    </location>
</feature>